<comment type="caution">
    <text evidence="1">The sequence shown here is derived from an EMBL/GenBank/DDBJ whole genome shotgun (WGS) entry which is preliminary data.</text>
</comment>
<evidence type="ECO:0000313" key="1">
    <source>
        <dbReference type="EMBL" id="KAH3693210.1"/>
    </source>
</evidence>
<dbReference type="Proteomes" id="UP000828390">
    <property type="component" value="Unassembled WGS sequence"/>
</dbReference>
<reference evidence="1" key="2">
    <citation type="submission" date="2020-11" db="EMBL/GenBank/DDBJ databases">
        <authorList>
            <person name="McCartney M.A."/>
            <person name="Auch B."/>
            <person name="Kono T."/>
            <person name="Mallez S."/>
            <person name="Becker A."/>
            <person name="Gohl D.M."/>
            <person name="Silverstein K.A.T."/>
            <person name="Koren S."/>
            <person name="Bechman K.B."/>
            <person name="Herman A."/>
            <person name="Abrahante J.E."/>
            <person name="Garbe J."/>
        </authorList>
    </citation>
    <scope>NUCLEOTIDE SEQUENCE</scope>
    <source>
        <strain evidence="1">Duluth1</strain>
        <tissue evidence="1">Whole animal</tissue>
    </source>
</reference>
<gene>
    <name evidence="1" type="ORF">DPMN_192612</name>
</gene>
<dbReference type="EMBL" id="JAIWYP010000017">
    <property type="protein sequence ID" value="KAH3693210.1"/>
    <property type="molecule type" value="Genomic_DNA"/>
</dbReference>
<dbReference type="AlphaFoldDB" id="A0A9D3Y4R2"/>
<protein>
    <submittedName>
        <fullName evidence="1">Uncharacterized protein</fullName>
    </submittedName>
</protein>
<organism evidence="1 2">
    <name type="scientific">Dreissena polymorpha</name>
    <name type="common">Zebra mussel</name>
    <name type="synonym">Mytilus polymorpha</name>
    <dbReference type="NCBI Taxonomy" id="45954"/>
    <lineage>
        <taxon>Eukaryota</taxon>
        <taxon>Metazoa</taxon>
        <taxon>Spiralia</taxon>
        <taxon>Lophotrochozoa</taxon>
        <taxon>Mollusca</taxon>
        <taxon>Bivalvia</taxon>
        <taxon>Autobranchia</taxon>
        <taxon>Heteroconchia</taxon>
        <taxon>Euheterodonta</taxon>
        <taxon>Imparidentia</taxon>
        <taxon>Neoheterodontei</taxon>
        <taxon>Myida</taxon>
        <taxon>Dreissenoidea</taxon>
        <taxon>Dreissenidae</taxon>
        <taxon>Dreissena</taxon>
    </lineage>
</organism>
<name>A0A9D3Y4R2_DREPO</name>
<evidence type="ECO:0000313" key="2">
    <source>
        <dbReference type="Proteomes" id="UP000828390"/>
    </source>
</evidence>
<sequence>MIDDELLATSQEIEDALNTIQTFENQHSKSGVQVVDLPVVHHAIGSLSVDQFKGARFDPGEFFMNCTCNDAVQINFK</sequence>
<proteinExistence type="predicted"/>
<reference evidence="1" key="1">
    <citation type="journal article" date="2019" name="bioRxiv">
        <title>The Genome of the Zebra Mussel, Dreissena polymorpha: A Resource for Invasive Species Research.</title>
        <authorList>
            <person name="McCartney M.A."/>
            <person name="Auch B."/>
            <person name="Kono T."/>
            <person name="Mallez S."/>
            <person name="Zhang Y."/>
            <person name="Obille A."/>
            <person name="Becker A."/>
            <person name="Abrahante J.E."/>
            <person name="Garbe J."/>
            <person name="Badalamenti J.P."/>
            <person name="Herman A."/>
            <person name="Mangelson H."/>
            <person name="Liachko I."/>
            <person name="Sullivan S."/>
            <person name="Sone E.D."/>
            <person name="Koren S."/>
            <person name="Silverstein K.A.T."/>
            <person name="Beckman K.B."/>
            <person name="Gohl D.M."/>
        </authorList>
    </citation>
    <scope>NUCLEOTIDE SEQUENCE</scope>
    <source>
        <strain evidence="1">Duluth1</strain>
        <tissue evidence="1">Whole animal</tissue>
    </source>
</reference>
<keyword evidence="2" id="KW-1185">Reference proteome</keyword>
<accession>A0A9D3Y4R2</accession>